<protein>
    <submittedName>
        <fullName evidence="4">ORF6C domain-containing protein</fullName>
    </submittedName>
    <submittedName>
        <fullName evidence="3">ORF6N domain</fullName>
    </submittedName>
</protein>
<evidence type="ECO:0000259" key="2">
    <source>
        <dbReference type="Pfam" id="PF10552"/>
    </source>
</evidence>
<reference evidence="3 5" key="1">
    <citation type="submission" date="2018-06" db="EMBL/GenBank/DDBJ databases">
        <authorList>
            <consortium name="Pathogen Informatics"/>
            <person name="Doyle S."/>
        </authorList>
    </citation>
    <scope>NUCLEOTIDE SEQUENCE [LARGE SCALE GENOMIC DNA]</scope>
    <source>
        <strain evidence="3 5">NCTC10597</strain>
    </source>
</reference>
<dbReference type="OrthoDB" id="9812611at2"/>
<evidence type="ECO:0000313" key="3">
    <source>
        <dbReference type="EMBL" id="STX09186.1"/>
    </source>
</evidence>
<feature type="domain" description="ORF6C" evidence="2">
    <location>
        <begin position="129"/>
        <end position="216"/>
    </location>
</feature>
<dbReference type="AlphaFoldDB" id="A0A8B4Q888"/>
<comment type="caution">
    <text evidence="3">The sequence shown here is derived from an EMBL/GenBank/DDBJ whole genome shotgun (WGS) entry which is preliminary data.</text>
</comment>
<proteinExistence type="predicted"/>
<organism evidence="3 5">
    <name type="scientific">Kurthia zopfii</name>
    <dbReference type="NCBI Taxonomy" id="1650"/>
    <lineage>
        <taxon>Bacteria</taxon>
        <taxon>Bacillati</taxon>
        <taxon>Bacillota</taxon>
        <taxon>Bacilli</taxon>
        <taxon>Bacillales</taxon>
        <taxon>Caryophanaceae</taxon>
        <taxon>Kurthia</taxon>
    </lineage>
</organism>
<evidence type="ECO:0000313" key="5">
    <source>
        <dbReference type="Proteomes" id="UP000254330"/>
    </source>
</evidence>
<dbReference type="EMBL" id="UGNP01000001">
    <property type="protein sequence ID" value="STX09186.1"/>
    <property type="molecule type" value="Genomic_DNA"/>
</dbReference>
<dbReference type="Proteomes" id="UP000254330">
    <property type="component" value="Unassembled WGS sequence"/>
</dbReference>
<evidence type="ECO:0000313" key="6">
    <source>
        <dbReference type="Proteomes" id="UP000294641"/>
    </source>
</evidence>
<dbReference type="Pfam" id="PF10543">
    <property type="entry name" value="ORF6N"/>
    <property type="match status" value="1"/>
</dbReference>
<keyword evidence="6" id="KW-1185">Reference proteome</keyword>
<evidence type="ECO:0000259" key="1">
    <source>
        <dbReference type="Pfam" id="PF10543"/>
    </source>
</evidence>
<reference evidence="4 6" key="2">
    <citation type="submission" date="2019-03" db="EMBL/GenBank/DDBJ databases">
        <title>Genomic Encyclopedia of Type Strains, Phase IV (KMG-IV): sequencing the most valuable type-strain genomes for metagenomic binning, comparative biology and taxonomic classification.</title>
        <authorList>
            <person name="Goeker M."/>
        </authorList>
    </citation>
    <scope>NUCLEOTIDE SEQUENCE [LARGE SCALE GENOMIC DNA]</scope>
    <source>
        <strain evidence="4 6">DSM 20580</strain>
    </source>
</reference>
<dbReference type="InterPro" id="IPR018873">
    <property type="entry name" value="KilA-N_DNA-bd_domain"/>
</dbReference>
<evidence type="ECO:0000313" key="4">
    <source>
        <dbReference type="EMBL" id="TDR35552.1"/>
    </source>
</evidence>
<dbReference type="Pfam" id="PF10552">
    <property type="entry name" value="ORF6C"/>
    <property type="match status" value="1"/>
</dbReference>
<dbReference type="RefSeq" id="WP_109348759.1">
    <property type="nucleotide sequence ID" value="NZ_BJUE01000007.1"/>
</dbReference>
<dbReference type="InterPro" id="IPR018878">
    <property type="entry name" value="ORF6C_dom"/>
</dbReference>
<accession>A0A8B4Q888</accession>
<sequence length="220" mass="25737">MDQLQVIERGGHRVLTTQQVADAFGVETKQLLRNFQRNSERYMEGKHYYALNGEALKMFKAERQHDDTLKFASSLYLWTEQGAWLHAKSLNNDASWKAYSMLVDDYYMVKSELSLASVAATTDKILLSHDELKNEILMINKRLDEQITLLAGEQRRLQKVVATRVYELESDSQCRPRLFSEIYREIKDRFAVSSYKDVRRKDLQSAISYIEHYIPKKIAM</sequence>
<feature type="domain" description="KilA-N DNA-binding" evidence="1">
    <location>
        <begin position="5"/>
        <end position="89"/>
    </location>
</feature>
<name>A0A8B4Q888_9BACL</name>
<dbReference type="Proteomes" id="UP000294641">
    <property type="component" value="Unassembled WGS sequence"/>
</dbReference>
<gene>
    <name evidence="4" type="ORF">DFR61_13047</name>
    <name evidence="3" type="ORF">NCTC10597_00856</name>
</gene>
<dbReference type="EMBL" id="SNZG01000030">
    <property type="protein sequence ID" value="TDR35552.1"/>
    <property type="molecule type" value="Genomic_DNA"/>
</dbReference>